<dbReference type="PROSITE" id="PS00242">
    <property type="entry name" value="INTEGRIN_ALPHA"/>
    <property type="match status" value="1"/>
</dbReference>
<dbReference type="InterPro" id="IPR048286">
    <property type="entry name" value="Integrin_alpha_Ig-like_3"/>
</dbReference>
<feature type="domain" description="Integrin alpha first immunoglubulin-like" evidence="4">
    <location>
        <begin position="399"/>
        <end position="542"/>
    </location>
</feature>
<feature type="compositionally biased region" description="Low complexity" evidence="2">
    <location>
        <begin position="889"/>
        <end position="908"/>
    </location>
</feature>
<feature type="compositionally biased region" description="Polar residues" evidence="2">
    <location>
        <begin position="948"/>
        <end position="963"/>
    </location>
</feature>
<dbReference type="PANTHER" id="PTHR23220">
    <property type="entry name" value="INTEGRIN ALPHA"/>
    <property type="match status" value="1"/>
</dbReference>
<dbReference type="Proteomes" id="UP000708208">
    <property type="component" value="Unassembled WGS sequence"/>
</dbReference>
<dbReference type="SMART" id="SM00191">
    <property type="entry name" value="Int_alpha"/>
    <property type="match status" value="4"/>
</dbReference>
<feature type="repeat" description="FG-GAP" evidence="1">
    <location>
        <begin position="266"/>
        <end position="324"/>
    </location>
</feature>
<dbReference type="InterPro" id="IPR018184">
    <property type="entry name" value="Integrin_alpha_C_CS"/>
</dbReference>
<evidence type="ECO:0000259" key="5">
    <source>
        <dbReference type="Pfam" id="PF20805"/>
    </source>
</evidence>
<dbReference type="EMBL" id="CAJVCH010570771">
    <property type="protein sequence ID" value="CAG7835819.1"/>
    <property type="molecule type" value="Genomic_DNA"/>
</dbReference>
<feature type="domain" description="Integrin alpha third immunoglobulin-like" evidence="6">
    <location>
        <begin position="695"/>
        <end position="809"/>
    </location>
</feature>
<dbReference type="GO" id="GO:0009897">
    <property type="term" value="C:external side of plasma membrane"/>
    <property type="evidence" value="ECO:0007669"/>
    <property type="project" value="TreeGrafter"/>
</dbReference>
<dbReference type="GO" id="GO:0008305">
    <property type="term" value="C:integrin complex"/>
    <property type="evidence" value="ECO:0007669"/>
    <property type="project" value="TreeGrafter"/>
</dbReference>
<evidence type="ECO:0008006" key="9">
    <source>
        <dbReference type="Google" id="ProtNLM"/>
    </source>
</evidence>
<keyword evidence="3" id="KW-0472">Membrane</keyword>
<dbReference type="PROSITE" id="PS51470">
    <property type="entry name" value="FG_GAP"/>
    <property type="match status" value="5"/>
</dbReference>
<organism evidence="7 8">
    <name type="scientific">Allacma fusca</name>
    <dbReference type="NCBI Taxonomy" id="39272"/>
    <lineage>
        <taxon>Eukaryota</taxon>
        <taxon>Metazoa</taxon>
        <taxon>Ecdysozoa</taxon>
        <taxon>Arthropoda</taxon>
        <taxon>Hexapoda</taxon>
        <taxon>Collembola</taxon>
        <taxon>Symphypleona</taxon>
        <taxon>Sminthuridae</taxon>
        <taxon>Allacma</taxon>
    </lineage>
</organism>
<feature type="region of interest" description="Disordered" evidence="2">
    <location>
        <begin position="809"/>
        <end position="1001"/>
    </location>
</feature>
<feature type="repeat" description="FG-GAP" evidence="1">
    <location>
        <begin position="1"/>
        <end position="63"/>
    </location>
</feature>
<feature type="compositionally biased region" description="Low complexity" evidence="2">
    <location>
        <begin position="929"/>
        <end position="943"/>
    </location>
</feature>
<protein>
    <recommendedName>
        <fullName evidence="9">Integrin alpha-2 domain-containing protein</fullName>
    </recommendedName>
</protein>
<sequence length="1151" mass="128167">MVEGKQIDEKSFQWFGATVRSSGEDGIILACAPRYTWFSANRKRRDPVGTCFVAKDSFTEFVEYSPCRTTKWGYHRQGSCQVGLGADVDSAGRRLFLGAVGSWYWQGQLFLVDSKKSGEGNTVPFIQFRQNQGQVYSQGLAARPDIRWTREGPNWDDDSYLGYSVASGEFSGDKDSDVVVGMPRGANLTGKVIIYSSDLTNLHNITGEQIGSYFGYAVAVVDVDGDGLDDIVIGAPMHTDFGDPSMKIETGKVYVVYQTKRHKFKKWEAVDGTVHRGRFGLSLCALGDINLDGFKDFAVGAPYGGDNGRGAVYIYQGMATGLRKPHTQVIYAEQLAGNVQTFGFSLSGGKDLDGNGYPDLLVGAYDSDYVAYLKSKPVVRVNAKLTFSAHDQQAGGGVDLNSKQINLEEKSCTLRDNTKVTCLPLNLCMEYDGIGADDTIDFQVQSILDSKKPKEPRMYFLNSEGFSSMNQTLRLYKKRKNCANVQVYLRPNIRDKLTPLEAELKYSMITVTRTVDRQRRSLSAVIDATTSSIEKDSVSIEKNCGSDNICIPDLSVKVSMSEKSFLIGSTERINIEVEVKNLGEDSYESMLYMTVPPSLAYVSVDRLDTNKKVPVLCSPPAPSTNNTLRCEIGNPLPRSGHVKFKLYFQPRLGSEVKSDYVFNIVVNSTNPEASDVARTDNIKSITLPVRIQTDLSLRGVSQNEPVRHNATLYKQETVNHEREVGPEVVHVYEIRCDGPSSIENADILILWPSFTKEGDHFLYLLEQPHTEGAVTCEHVDDANPLELIINRNMQFSSVKNRSIGIDQEESHASSSISGATSGSNEFSSSSNTHYEQTFSSGGGSYSKTSKSSYGEKKSEGKVFQTSDELDEYIRKQGLDRRDFSESTTRSGSYPVGESSSGSRSFTSETRTHPSETRSYGSETSRSYQSPSHTRSYSSESRSYPDTRFYSSESRSYPGQTRHYSSFDRTSSSTSSSDSSFRNPNNLFPNYERNRRSLTGGWRTKDTNCGPVKCIHIKCKIGELDAGQSVVIALRGRVWSRTLQEKFQGENMNVSSKLLTKVTHLPYNVDPSYLKYKSNEIFSTVVEESELTTPGKVRWWIYLLAALAGLLLLLLLIYALYKCGFFKRRRPRHGPEGQPLNRNGYHPGDERL</sequence>
<dbReference type="InterPro" id="IPR013517">
    <property type="entry name" value="FG-GAP"/>
</dbReference>
<evidence type="ECO:0000256" key="1">
    <source>
        <dbReference type="PROSITE-ProRule" id="PRU00803"/>
    </source>
</evidence>
<evidence type="ECO:0000256" key="3">
    <source>
        <dbReference type="SAM" id="Phobius"/>
    </source>
</evidence>
<dbReference type="InterPro" id="IPR013649">
    <property type="entry name" value="Integrin_alpha_Ig-like_1"/>
</dbReference>
<feature type="repeat" description="FG-GAP" evidence="1">
    <location>
        <begin position="147"/>
        <end position="199"/>
    </location>
</feature>
<dbReference type="GO" id="GO:0007229">
    <property type="term" value="P:integrin-mediated signaling pathway"/>
    <property type="evidence" value="ECO:0007669"/>
    <property type="project" value="TreeGrafter"/>
</dbReference>
<dbReference type="GO" id="GO:0007160">
    <property type="term" value="P:cell-matrix adhesion"/>
    <property type="evidence" value="ECO:0007669"/>
    <property type="project" value="TreeGrafter"/>
</dbReference>
<feature type="compositionally biased region" description="Polar residues" evidence="2">
    <location>
        <begin position="916"/>
        <end position="928"/>
    </location>
</feature>
<evidence type="ECO:0000313" key="8">
    <source>
        <dbReference type="Proteomes" id="UP000708208"/>
    </source>
</evidence>
<feature type="compositionally biased region" description="Basic and acidic residues" evidence="2">
    <location>
        <begin position="871"/>
        <end position="884"/>
    </location>
</feature>
<dbReference type="OrthoDB" id="5317514at2759"/>
<proteinExistence type="predicted"/>
<dbReference type="Pfam" id="PF01839">
    <property type="entry name" value="FG-GAP"/>
    <property type="match status" value="3"/>
</dbReference>
<feature type="repeat" description="FG-GAP" evidence="1">
    <location>
        <begin position="200"/>
        <end position="265"/>
    </location>
</feature>
<name>A0A8J2LNY4_9HEXA</name>
<dbReference type="GO" id="GO:0098609">
    <property type="term" value="P:cell-cell adhesion"/>
    <property type="evidence" value="ECO:0007669"/>
    <property type="project" value="TreeGrafter"/>
</dbReference>
<dbReference type="AlphaFoldDB" id="A0A8J2LNY4"/>
<feature type="transmembrane region" description="Helical" evidence="3">
    <location>
        <begin position="1098"/>
        <end position="1120"/>
    </location>
</feature>
<evidence type="ECO:0000259" key="6">
    <source>
        <dbReference type="Pfam" id="PF20806"/>
    </source>
</evidence>
<dbReference type="GO" id="GO:0033627">
    <property type="term" value="P:cell adhesion mediated by integrin"/>
    <property type="evidence" value="ECO:0007669"/>
    <property type="project" value="TreeGrafter"/>
</dbReference>
<feature type="compositionally biased region" description="Low complexity" evidence="2">
    <location>
        <begin position="966"/>
        <end position="981"/>
    </location>
</feature>
<keyword evidence="3" id="KW-1133">Transmembrane helix</keyword>
<feature type="compositionally biased region" description="Low complexity" evidence="2">
    <location>
        <begin position="812"/>
        <end position="832"/>
    </location>
</feature>
<evidence type="ECO:0000256" key="2">
    <source>
        <dbReference type="SAM" id="MobiDB-lite"/>
    </source>
</evidence>
<feature type="domain" description="Integrin alpha third immunoglobulin-like" evidence="6">
    <location>
        <begin position="1002"/>
        <end position="1085"/>
    </location>
</feature>
<keyword evidence="3" id="KW-0812">Transmembrane</keyword>
<gene>
    <name evidence="7" type="ORF">AFUS01_LOCUS45141</name>
</gene>
<comment type="caution">
    <text evidence="7">The sequence shown here is derived from an EMBL/GenBank/DDBJ whole genome shotgun (WGS) entry which is preliminary data.</text>
</comment>
<evidence type="ECO:0000313" key="7">
    <source>
        <dbReference type="EMBL" id="CAG7835819.1"/>
    </source>
</evidence>
<feature type="domain" description="Integrin alpha second immunoglobulin-like" evidence="5">
    <location>
        <begin position="544"/>
        <end position="679"/>
    </location>
</feature>
<dbReference type="GO" id="GO:0005178">
    <property type="term" value="F:integrin binding"/>
    <property type="evidence" value="ECO:0007669"/>
    <property type="project" value="TreeGrafter"/>
</dbReference>
<dbReference type="Pfam" id="PF20806">
    <property type="entry name" value="Integrin_A_Ig_3"/>
    <property type="match status" value="2"/>
</dbReference>
<dbReference type="PANTHER" id="PTHR23220:SF133">
    <property type="entry name" value="INTEGRIN ALPHA-PS2"/>
    <property type="match status" value="1"/>
</dbReference>
<accession>A0A8J2LNY4</accession>
<dbReference type="InterPro" id="IPR048285">
    <property type="entry name" value="Integrin_alpha_Ig-like_2"/>
</dbReference>
<keyword evidence="8" id="KW-1185">Reference proteome</keyword>
<evidence type="ECO:0000259" key="4">
    <source>
        <dbReference type="Pfam" id="PF08441"/>
    </source>
</evidence>
<dbReference type="Pfam" id="PF20805">
    <property type="entry name" value="Integrin_A_Ig_2"/>
    <property type="match status" value="1"/>
</dbReference>
<reference evidence="7" key="1">
    <citation type="submission" date="2021-06" db="EMBL/GenBank/DDBJ databases">
        <authorList>
            <person name="Hodson N. C."/>
            <person name="Mongue J. A."/>
            <person name="Jaron S. K."/>
        </authorList>
    </citation>
    <scope>NUCLEOTIDE SEQUENCE</scope>
</reference>
<feature type="repeat" description="FG-GAP" evidence="1">
    <location>
        <begin position="328"/>
        <end position="390"/>
    </location>
</feature>
<dbReference type="Pfam" id="PF08441">
    <property type="entry name" value="Integrin_A_Ig_1"/>
    <property type="match status" value="1"/>
</dbReference>
<dbReference type="InterPro" id="IPR013519">
    <property type="entry name" value="Int_alpha_beta-p"/>
</dbReference>